<sequence length="220" mass="25283">MEGVAAYSEPAAFSLPSKPGMELKSDPQVVYDSSTVTRKSHSRASASEWRNFMSSNPSDIFKETQSHRLPKQVHADEEKDIFNKIFKEVEELGVAQMPWKERKAVEKEKVLALGGKPSKNYRLPISEGKLIKKKRERVEQEKIKNEEIFLGQAAKHTKKGDKIRRPEDRGLMASEGIFKHGILHVKPQRNRDEKNDEGLCRMGKRKNKSKKKKHKAKKKH</sequence>
<dbReference type="PANTHER" id="PTHR28096">
    <property type="entry name" value="PROTEIN FAF1"/>
    <property type="match status" value="1"/>
</dbReference>
<dbReference type="AlphaFoldDB" id="A0A0D6QWM7"/>
<dbReference type="InterPro" id="IPR027973">
    <property type="entry name" value="FSAF1-like"/>
</dbReference>
<dbReference type="PANTHER" id="PTHR28096:SF1">
    <property type="entry name" value="PROTEIN FAF1"/>
    <property type="match status" value="1"/>
</dbReference>
<name>A0A0D6QWM7_ARACU</name>
<reference evidence="2" key="1">
    <citation type="submission" date="2015-03" db="EMBL/GenBank/DDBJ databases">
        <title>A transcriptome of Araucaria cunninghamii, an australian fine timber species.</title>
        <authorList>
            <person name="Jing Yi C.J.Y."/>
            <person name="Yin San L.Y.S."/>
            <person name="Abdul Karim S.S."/>
            <person name="Wan Azmi N.N."/>
            <person name="Hercus R.R."/>
            <person name="Croft L.L."/>
        </authorList>
    </citation>
    <scope>NUCLEOTIDE SEQUENCE</scope>
    <source>
        <strain evidence="2">MI0301</strain>
        <tissue evidence="2">Leaf</tissue>
    </source>
</reference>
<dbReference type="InterPro" id="IPR053030">
    <property type="entry name" value="Ribosomal_biogenesis_FAF1-like"/>
</dbReference>
<evidence type="ECO:0000256" key="1">
    <source>
        <dbReference type="SAM" id="MobiDB-lite"/>
    </source>
</evidence>
<protein>
    <submittedName>
        <fullName evidence="2">Uncharacterized protein</fullName>
    </submittedName>
</protein>
<dbReference type="GO" id="GO:0005730">
    <property type="term" value="C:nucleolus"/>
    <property type="evidence" value="ECO:0007669"/>
    <property type="project" value="TreeGrafter"/>
</dbReference>
<dbReference type="GO" id="GO:0000462">
    <property type="term" value="P:maturation of SSU-rRNA from tricistronic rRNA transcript (SSU-rRNA, 5.8S rRNA, LSU-rRNA)"/>
    <property type="evidence" value="ECO:0007669"/>
    <property type="project" value="TreeGrafter"/>
</dbReference>
<evidence type="ECO:0000313" key="2">
    <source>
        <dbReference type="EMBL" id="JAG94876.1"/>
    </source>
</evidence>
<accession>A0A0D6QWM7</accession>
<feature type="compositionally biased region" description="Basic and acidic residues" evidence="1">
    <location>
        <begin position="189"/>
        <end position="199"/>
    </location>
</feature>
<feature type="compositionally biased region" description="Basic residues" evidence="1">
    <location>
        <begin position="202"/>
        <end position="220"/>
    </location>
</feature>
<dbReference type="EMBL" id="GCKF01042158">
    <property type="protein sequence ID" value="JAG94876.1"/>
    <property type="molecule type" value="Transcribed_RNA"/>
</dbReference>
<feature type="region of interest" description="Disordered" evidence="1">
    <location>
        <begin position="180"/>
        <end position="220"/>
    </location>
</feature>
<proteinExistence type="predicted"/>
<organism evidence="2">
    <name type="scientific">Araucaria cunninghamii</name>
    <name type="common">Hoop pine</name>
    <name type="synonym">Moreton Bay pine</name>
    <dbReference type="NCBI Taxonomy" id="56994"/>
    <lineage>
        <taxon>Eukaryota</taxon>
        <taxon>Viridiplantae</taxon>
        <taxon>Streptophyta</taxon>
        <taxon>Embryophyta</taxon>
        <taxon>Tracheophyta</taxon>
        <taxon>Spermatophyta</taxon>
        <taxon>Pinopsida</taxon>
        <taxon>Pinidae</taxon>
        <taxon>Conifers II</taxon>
        <taxon>Araucariales</taxon>
        <taxon>Araucariaceae</taxon>
        <taxon>Araucaria</taxon>
    </lineage>
</organism>
<dbReference type="Pfam" id="PF15375">
    <property type="entry name" value="FSAF1"/>
    <property type="match status" value="1"/>
</dbReference>